<dbReference type="EMBL" id="JADEXQ010000001">
    <property type="protein sequence ID" value="MBE9028150.1"/>
    <property type="molecule type" value="Genomic_DNA"/>
</dbReference>
<keyword evidence="2" id="KW-1185">Reference proteome</keyword>
<reference evidence="1" key="1">
    <citation type="submission" date="2020-10" db="EMBL/GenBank/DDBJ databases">
        <authorList>
            <person name="Castelo-Branco R."/>
            <person name="Eusebio N."/>
            <person name="Adriana R."/>
            <person name="Vieira A."/>
            <person name="Brugerolle De Fraissinette N."/>
            <person name="Rezende De Castro R."/>
            <person name="Schneider M.P."/>
            <person name="Vasconcelos V."/>
            <person name="Leao P.N."/>
        </authorList>
    </citation>
    <scope>NUCLEOTIDE SEQUENCE</scope>
    <source>
        <strain evidence="1">LEGE 11480</strain>
    </source>
</reference>
<protein>
    <submittedName>
        <fullName evidence="1">DUF1816 domain-containing protein</fullName>
    </submittedName>
</protein>
<comment type="caution">
    <text evidence="1">The sequence shown here is derived from an EMBL/GenBank/DDBJ whole genome shotgun (WGS) entry which is preliminary data.</text>
</comment>
<organism evidence="1 2">
    <name type="scientific">Romeriopsis navalis LEGE 11480</name>
    <dbReference type="NCBI Taxonomy" id="2777977"/>
    <lineage>
        <taxon>Bacteria</taxon>
        <taxon>Bacillati</taxon>
        <taxon>Cyanobacteriota</taxon>
        <taxon>Cyanophyceae</taxon>
        <taxon>Leptolyngbyales</taxon>
        <taxon>Leptolyngbyaceae</taxon>
        <taxon>Romeriopsis</taxon>
        <taxon>Romeriopsis navalis</taxon>
    </lineage>
</organism>
<dbReference type="AlphaFoldDB" id="A0A928VKD9"/>
<dbReference type="RefSeq" id="WP_264322972.1">
    <property type="nucleotide sequence ID" value="NZ_JADEXQ010000001.1"/>
</dbReference>
<evidence type="ECO:0000313" key="2">
    <source>
        <dbReference type="Proteomes" id="UP000625316"/>
    </source>
</evidence>
<dbReference type="Proteomes" id="UP000625316">
    <property type="component" value="Unassembled WGS sequence"/>
</dbReference>
<gene>
    <name evidence="1" type="ORF">IQ266_00080</name>
</gene>
<proteinExistence type="predicted"/>
<name>A0A928VKD9_9CYAN</name>
<sequence>MKDILTGSLNAFGLAWWVEITTENPTCLYYFGPFNNAATAEIHKPGYIEDLNREGAQKIQVVVKRCKPKELTVFDETETPIPTIIKNVA</sequence>
<dbReference type="Pfam" id="PF08846">
    <property type="entry name" value="DUF1816"/>
    <property type="match status" value="1"/>
</dbReference>
<accession>A0A928VKD9</accession>
<evidence type="ECO:0000313" key="1">
    <source>
        <dbReference type="EMBL" id="MBE9028150.1"/>
    </source>
</evidence>
<dbReference type="InterPro" id="IPR014945">
    <property type="entry name" value="DUF1816"/>
</dbReference>